<dbReference type="Pfam" id="PF12796">
    <property type="entry name" value="Ank_2"/>
    <property type="match status" value="1"/>
</dbReference>
<gene>
    <name evidence="5" type="ORF">HK105_203427</name>
</gene>
<accession>A0ABR4NBV3</accession>
<dbReference type="InterPro" id="IPR036770">
    <property type="entry name" value="Ankyrin_rpt-contain_sf"/>
</dbReference>
<keyword evidence="1" id="KW-0677">Repeat</keyword>
<sequence>MHTALFLAVQYGHGETVNILIQHGANVKQLDPDDRSPLHWAALCGHLSVVSLLISCEVEIDARDAEGKTPVHCAAYNGHTEVLSFLVKNGAKANIKDNEGVSALHWATCGNHDDCVELLIQLNASPNILDNDLLTPLDYAISVRSHECASVLVERGGQPGEIICDVFAFRIQRAWRRHQRRRHARKASSGGDARQGRRGSLMPRASFSGMQQGRRVSIGGMGAFAMPAAHAGGARRASMAVAGAGRSSRDYSMRGMDMTDTGTGGLTLDSSKSTRSSRSRSLFPSRPSLVKSSASRSRMQLSVQPRHDASITEDDGRFDMRKRLSNVQSMSSFEMEYFQMEAERRRKEEEGR</sequence>
<feature type="compositionally biased region" description="Polar residues" evidence="4">
    <location>
        <begin position="290"/>
        <end position="303"/>
    </location>
</feature>
<dbReference type="EMBL" id="JADGIZ020000013">
    <property type="protein sequence ID" value="KAL2916995.1"/>
    <property type="molecule type" value="Genomic_DNA"/>
</dbReference>
<evidence type="ECO:0000313" key="5">
    <source>
        <dbReference type="EMBL" id="KAL2916995.1"/>
    </source>
</evidence>
<feature type="region of interest" description="Disordered" evidence="4">
    <location>
        <begin position="245"/>
        <end position="313"/>
    </location>
</feature>
<proteinExistence type="predicted"/>
<evidence type="ECO:0000256" key="1">
    <source>
        <dbReference type="ARBA" id="ARBA00022737"/>
    </source>
</evidence>
<dbReference type="Proteomes" id="UP001527925">
    <property type="component" value="Unassembled WGS sequence"/>
</dbReference>
<feature type="repeat" description="ANK" evidence="3">
    <location>
        <begin position="66"/>
        <end position="98"/>
    </location>
</feature>
<dbReference type="PROSITE" id="PS50297">
    <property type="entry name" value="ANK_REP_REGION"/>
    <property type="match status" value="4"/>
</dbReference>
<evidence type="ECO:0000256" key="3">
    <source>
        <dbReference type="PROSITE-ProRule" id="PRU00023"/>
    </source>
</evidence>
<feature type="repeat" description="ANK" evidence="3">
    <location>
        <begin position="1"/>
        <end position="32"/>
    </location>
</feature>
<evidence type="ECO:0000313" key="6">
    <source>
        <dbReference type="Proteomes" id="UP001527925"/>
    </source>
</evidence>
<name>A0ABR4NBV3_9FUNG</name>
<dbReference type="Pfam" id="PF00023">
    <property type="entry name" value="Ank"/>
    <property type="match status" value="1"/>
</dbReference>
<dbReference type="PANTHER" id="PTHR24193">
    <property type="entry name" value="ANKYRIN REPEAT PROTEIN"/>
    <property type="match status" value="1"/>
</dbReference>
<feature type="compositionally biased region" description="Low complexity" evidence="4">
    <location>
        <begin position="255"/>
        <end position="289"/>
    </location>
</feature>
<dbReference type="PANTHER" id="PTHR24193:SF121">
    <property type="entry name" value="ADA2A-CONTAINING COMPLEX COMPONENT 3, ISOFORM D"/>
    <property type="match status" value="1"/>
</dbReference>
<dbReference type="SMART" id="SM00248">
    <property type="entry name" value="ANK"/>
    <property type="match status" value="5"/>
</dbReference>
<dbReference type="InterPro" id="IPR050663">
    <property type="entry name" value="Ankyrin-SOCS_Box"/>
</dbReference>
<protein>
    <submittedName>
        <fullName evidence="5">Uncharacterized protein</fullName>
    </submittedName>
</protein>
<dbReference type="PROSITE" id="PS50088">
    <property type="entry name" value="ANK_REPEAT"/>
    <property type="match status" value="4"/>
</dbReference>
<dbReference type="Gene3D" id="1.25.40.20">
    <property type="entry name" value="Ankyrin repeat-containing domain"/>
    <property type="match status" value="2"/>
</dbReference>
<keyword evidence="2 3" id="KW-0040">ANK repeat</keyword>
<dbReference type="PRINTS" id="PR01415">
    <property type="entry name" value="ANKYRIN"/>
</dbReference>
<reference evidence="5 6" key="1">
    <citation type="submission" date="2023-09" db="EMBL/GenBank/DDBJ databases">
        <title>Pangenome analysis of Batrachochytrium dendrobatidis and related Chytrids.</title>
        <authorList>
            <person name="Yacoub M.N."/>
            <person name="Stajich J.E."/>
            <person name="James T.Y."/>
        </authorList>
    </citation>
    <scope>NUCLEOTIDE SEQUENCE [LARGE SCALE GENOMIC DNA]</scope>
    <source>
        <strain evidence="5 6">JEL0888</strain>
    </source>
</reference>
<feature type="region of interest" description="Disordered" evidence="4">
    <location>
        <begin position="178"/>
        <end position="211"/>
    </location>
</feature>
<dbReference type="SUPFAM" id="SSF48403">
    <property type="entry name" value="Ankyrin repeat"/>
    <property type="match status" value="1"/>
</dbReference>
<feature type="repeat" description="ANK" evidence="3">
    <location>
        <begin position="99"/>
        <end position="131"/>
    </location>
</feature>
<keyword evidence="6" id="KW-1185">Reference proteome</keyword>
<comment type="caution">
    <text evidence="5">The sequence shown here is derived from an EMBL/GenBank/DDBJ whole genome shotgun (WGS) entry which is preliminary data.</text>
</comment>
<organism evidence="5 6">
    <name type="scientific">Polyrhizophydium stewartii</name>
    <dbReference type="NCBI Taxonomy" id="2732419"/>
    <lineage>
        <taxon>Eukaryota</taxon>
        <taxon>Fungi</taxon>
        <taxon>Fungi incertae sedis</taxon>
        <taxon>Chytridiomycota</taxon>
        <taxon>Chytridiomycota incertae sedis</taxon>
        <taxon>Chytridiomycetes</taxon>
        <taxon>Rhizophydiales</taxon>
        <taxon>Rhizophydiales incertae sedis</taxon>
        <taxon>Polyrhizophydium</taxon>
    </lineage>
</organism>
<evidence type="ECO:0000256" key="2">
    <source>
        <dbReference type="ARBA" id="ARBA00023043"/>
    </source>
</evidence>
<dbReference type="InterPro" id="IPR002110">
    <property type="entry name" value="Ankyrin_rpt"/>
</dbReference>
<evidence type="ECO:0000256" key="4">
    <source>
        <dbReference type="SAM" id="MobiDB-lite"/>
    </source>
</evidence>
<feature type="repeat" description="ANK" evidence="3">
    <location>
        <begin position="33"/>
        <end position="65"/>
    </location>
</feature>